<evidence type="ECO:0000313" key="3">
    <source>
        <dbReference type="Proteomes" id="UP000253742"/>
    </source>
</evidence>
<dbReference type="AlphaFoldDB" id="A0A369UXQ3"/>
<dbReference type="Proteomes" id="UP000253742">
    <property type="component" value="Unassembled WGS sequence"/>
</dbReference>
<feature type="chain" id="PRO_5038838137" description="Calcium-binding protein" evidence="1">
    <location>
        <begin position="28"/>
        <end position="151"/>
    </location>
</feature>
<evidence type="ECO:0000313" key="2">
    <source>
        <dbReference type="EMBL" id="RDD85257.1"/>
    </source>
</evidence>
<proteinExistence type="predicted"/>
<comment type="caution">
    <text evidence="2">The sequence shown here is derived from an EMBL/GenBank/DDBJ whole genome shotgun (WGS) entry which is preliminary data.</text>
</comment>
<dbReference type="OrthoDB" id="4329576at2"/>
<dbReference type="InterPro" id="IPR043761">
    <property type="entry name" value="DUF5707"/>
</dbReference>
<dbReference type="Pfam" id="PF18968">
    <property type="entry name" value="DUF5707"/>
    <property type="match status" value="1"/>
</dbReference>
<gene>
    <name evidence="2" type="ORF">DVZ84_30525</name>
</gene>
<reference evidence="2 3" key="1">
    <citation type="submission" date="2018-07" db="EMBL/GenBank/DDBJ databases">
        <title>Genome guided investigation of antibiotics producing actinomycetales strain isolated from a Macau mangrove ecosystem.</title>
        <authorList>
            <person name="Hu D."/>
        </authorList>
    </citation>
    <scope>NUCLEOTIDE SEQUENCE [LARGE SCALE GENOMIC DNA]</scope>
    <source>
        <strain evidence="2 3">2297</strain>
    </source>
</reference>
<protein>
    <recommendedName>
        <fullName evidence="4">Calcium-binding protein</fullName>
    </recommendedName>
</protein>
<organism evidence="2 3">
    <name type="scientific">Streptomyces parvulus</name>
    <dbReference type="NCBI Taxonomy" id="146923"/>
    <lineage>
        <taxon>Bacteria</taxon>
        <taxon>Bacillati</taxon>
        <taxon>Actinomycetota</taxon>
        <taxon>Actinomycetes</taxon>
        <taxon>Kitasatosporales</taxon>
        <taxon>Streptomycetaceae</taxon>
        <taxon>Streptomyces</taxon>
    </lineage>
</organism>
<feature type="signal peptide" evidence="1">
    <location>
        <begin position="1"/>
        <end position="27"/>
    </location>
</feature>
<evidence type="ECO:0000256" key="1">
    <source>
        <dbReference type="SAM" id="SignalP"/>
    </source>
</evidence>
<keyword evidence="1" id="KW-0732">Signal</keyword>
<dbReference type="RefSeq" id="WP_114532025.1">
    <property type="nucleotide sequence ID" value="NZ_QQBH01000028.1"/>
</dbReference>
<sequence>MSRRIILGSAAALVVLGGGGAFALAHAGEQPPALNNSTARYVVPAADREGSFTFTTDVTAASGVKSLKVLAWPADSPALAKNPLTQKELAAVESATCKPTGDDTAHCTYKVTVTAAEAAESAKGRWHVATLATADNGDTSFNDKTATFTVD</sequence>
<accession>A0A369UXQ3</accession>
<dbReference type="EMBL" id="QQBH01000028">
    <property type="protein sequence ID" value="RDD85257.1"/>
    <property type="molecule type" value="Genomic_DNA"/>
</dbReference>
<evidence type="ECO:0008006" key="4">
    <source>
        <dbReference type="Google" id="ProtNLM"/>
    </source>
</evidence>
<name>A0A369UXQ3_9ACTN</name>